<name>B0LFR6_9BACT</name>
<organism evidence="1">
    <name type="scientific">uncultured bacterium pEAF66</name>
    <dbReference type="NCBI Taxonomy" id="480414"/>
    <lineage>
        <taxon>Bacteria</taxon>
        <taxon>environmental samples</taxon>
    </lineage>
</organism>
<reference evidence="1" key="1">
    <citation type="journal article" date="2008" name="Appl. Environ. Microbiol.">
        <title>Forest soil metagenome gene cluster involved in antifungal activity expression in Escherichia coli.</title>
        <authorList>
            <person name="Chung E.J."/>
            <person name="Lim H.K."/>
            <person name="Kim J.C."/>
            <person name="Choi G.J."/>
            <person name="Park E.J."/>
            <person name="Lee M.H."/>
            <person name="Chung Y.R."/>
            <person name="Lee S.W."/>
        </authorList>
    </citation>
    <scope>NUCLEOTIDE SEQUENCE</scope>
</reference>
<accession>B0LFR6</accession>
<sequence length="415" mass="44112">MTQKRIGFEVQPTREIDMDTLEKGMTDSDTAATVEALNAKWRNYLNQAMNLDPDTFQLAQGCLGLQSSDNMGLFLMADAVPPDSAVGFYDANSMKRRSSAYGMLLGALLPETGAAVLQTALGNYYTPWIQWSATNPVVAGDTVQSRLDRFGMAQAVDPGTIARAKTAALQAANSPLYLALNAFADPSQQQSFSRPGQAAPTKLYIYSNTVDVATMAINNGSSVALNFDSDTASSDVSHTFAEGAASGFYSIFSGGVSGTFDQLNSKAASSGFTITGNIGKFATVPVGAMGWYSSAEVSRAFNGPNDNSIWDPSSSAGTFDSFFGQPDGSLARYVSELILVSDYTITVTSKATYSQEDAQTITTKAEGGIWPFFSVSASATHSTSVKLNANSQLETTFTLNKGLIQIWGVNVQEQD</sequence>
<dbReference type="AlphaFoldDB" id="B0LFR6"/>
<dbReference type="EMBL" id="EU099626">
    <property type="protein sequence ID" value="ABW82961.1"/>
    <property type="molecule type" value="Genomic_DNA"/>
</dbReference>
<evidence type="ECO:0000313" key="1">
    <source>
        <dbReference type="EMBL" id="ABW82961.1"/>
    </source>
</evidence>
<proteinExistence type="predicted"/>
<protein>
    <submittedName>
        <fullName evidence="1">Uncharacterized protein</fullName>
    </submittedName>
</protein>